<comment type="caution">
    <text evidence="3">The sequence shown here is derived from an EMBL/GenBank/DDBJ whole genome shotgun (WGS) entry which is preliminary data.</text>
</comment>
<proteinExistence type="predicted"/>
<accession>A0A6A7N4U8</accession>
<name>A0A6A7N4U8_9BURK</name>
<dbReference type="Pfam" id="PF07811">
    <property type="entry name" value="TadE"/>
    <property type="match status" value="1"/>
</dbReference>
<evidence type="ECO:0000256" key="1">
    <source>
        <dbReference type="SAM" id="Phobius"/>
    </source>
</evidence>
<reference evidence="3 4" key="1">
    <citation type="submission" date="2019-10" db="EMBL/GenBank/DDBJ databases">
        <title>Two novel species isolated from a subtropical stream in China.</title>
        <authorList>
            <person name="Lu H."/>
        </authorList>
    </citation>
    <scope>NUCLEOTIDE SEQUENCE [LARGE SCALE GENOMIC DNA]</scope>
    <source>
        <strain evidence="3 4">FT29W</strain>
    </source>
</reference>
<organism evidence="3 4">
    <name type="scientific">Rugamonas aquatica</name>
    <dbReference type="NCBI Taxonomy" id="2743357"/>
    <lineage>
        <taxon>Bacteria</taxon>
        <taxon>Pseudomonadati</taxon>
        <taxon>Pseudomonadota</taxon>
        <taxon>Betaproteobacteria</taxon>
        <taxon>Burkholderiales</taxon>
        <taxon>Oxalobacteraceae</taxon>
        <taxon>Telluria group</taxon>
        <taxon>Rugamonas</taxon>
    </lineage>
</organism>
<feature type="domain" description="TadE-like" evidence="2">
    <location>
        <begin position="13"/>
        <end position="54"/>
    </location>
</feature>
<keyword evidence="4" id="KW-1185">Reference proteome</keyword>
<dbReference type="AlphaFoldDB" id="A0A6A7N4U8"/>
<evidence type="ECO:0000259" key="2">
    <source>
        <dbReference type="Pfam" id="PF07811"/>
    </source>
</evidence>
<dbReference type="Proteomes" id="UP000440498">
    <property type="component" value="Unassembled WGS sequence"/>
</dbReference>
<evidence type="ECO:0000313" key="3">
    <source>
        <dbReference type="EMBL" id="MQA39911.1"/>
    </source>
</evidence>
<gene>
    <name evidence="3" type="ORF">GEV02_17300</name>
</gene>
<protein>
    <submittedName>
        <fullName evidence="3">Pilus assembly protein</fullName>
    </submittedName>
</protein>
<dbReference type="EMBL" id="WHUG01000006">
    <property type="protein sequence ID" value="MQA39911.1"/>
    <property type="molecule type" value="Genomic_DNA"/>
</dbReference>
<dbReference type="RefSeq" id="WP_152839156.1">
    <property type="nucleotide sequence ID" value="NZ_WHUG01000006.1"/>
</dbReference>
<keyword evidence="1" id="KW-0472">Membrane</keyword>
<evidence type="ECO:0000313" key="4">
    <source>
        <dbReference type="Proteomes" id="UP000440498"/>
    </source>
</evidence>
<keyword evidence="1" id="KW-1133">Transmembrane helix</keyword>
<sequence length="209" mass="22583">MRTVHRPVQAESGIAAIEFALLLPLLVFLVMAVSDFARGLQANMVLINLSREAANLASRSKLQLTDNSQAIIGAVAASAPPLDMKNKGMLYITKLMGYKDSSGTMTTVVLEQYRWDDSKNNTGFRVSGYAPVSKLWSCPSWNTSTGACSNIATGASAPKVALMSGSLFDGEIIFVVESFYKFNLLFGDKKLGSLTVPNFGTNLYSMTVF</sequence>
<dbReference type="InterPro" id="IPR012495">
    <property type="entry name" value="TadE-like_dom"/>
</dbReference>
<feature type="transmembrane region" description="Helical" evidence="1">
    <location>
        <begin position="12"/>
        <end position="34"/>
    </location>
</feature>
<keyword evidence="1" id="KW-0812">Transmembrane</keyword>